<dbReference type="Proteomes" id="UP000559256">
    <property type="component" value="Unassembled WGS sequence"/>
</dbReference>
<evidence type="ECO:0000256" key="2">
    <source>
        <dbReference type="ARBA" id="ARBA00023002"/>
    </source>
</evidence>
<dbReference type="InterPro" id="IPR020904">
    <property type="entry name" value="Sc_DH/Rdtase_CS"/>
</dbReference>
<name>A0A8H5CLR4_9AGAR</name>
<dbReference type="PANTHER" id="PTHR43658:SF8">
    <property type="entry name" value="17-BETA-HYDROXYSTEROID DEHYDROGENASE 14-RELATED"/>
    <property type="match status" value="1"/>
</dbReference>
<dbReference type="InterPro" id="IPR036291">
    <property type="entry name" value="NAD(P)-bd_dom_sf"/>
</dbReference>
<evidence type="ECO:0008006" key="5">
    <source>
        <dbReference type="Google" id="ProtNLM"/>
    </source>
</evidence>
<proteinExistence type="predicted"/>
<organism evidence="3 4">
    <name type="scientific">Tetrapyrgos nigripes</name>
    <dbReference type="NCBI Taxonomy" id="182062"/>
    <lineage>
        <taxon>Eukaryota</taxon>
        <taxon>Fungi</taxon>
        <taxon>Dikarya</taxon>
        <taxon>Basidiomycota</taxon>
        <taxon>Agaricomycotina</taxon>
        <taxon>Agaricomycetes</taxon>
        <taxon>Agaricomycetidae</taxon>
        <taxon>Agaricales</taxon>
        <taxon>Marasmiineae</taxon>
        <taxon>Marasmiaceae</taxon>
        <taxon>Tetrapyrgos</taxon>
    </lineage>
</organism>
<accession>A0A8H5CLR4</accession>
<dbReference type="GO" id="GO:0016491">
    <property type="term" value="F:oxidoreductase activity"/>
    <property type="evidence" value="ECO:0007669"/>
    <property type="project" value="UniProtKB-KW"/>
</dbReference>
<dbReference type="AlphaFoldDB" id="A0A8H5CLR4"/>
<reference evidence="3 4" key="1">
    <citation type="journal article" date="2020" name="ISME J.">
        <title>Uncovering the hidden diversity of litter-decomposition mechanisms in mushroom-forming fungi.</title>
        <authorList>
            <person name="Floudas D."/>
            <person name="Bentzer J."/>
            <person name="Ahren D."/>
            <person name="Johansson T."/>
            <person name="Persson P."/>
            <person name="Tunlid A."/>
        </authorList>
    </citation>
    <scope>NUCLEOTIDE SEQUENCE [LARGE SCALE GENOMIC DNA]</scope>
    <source>
        <strain evidence="3 4">CBS 291.85</strain>
    </source>
</reference>
<keyword evidence="4" id="KW-1185">Reference proteome</keyword>
<gene>
    <name evidence="3" type="ORF">D9758_013701</name>
</gene>
<dbReference type="Gene3D" id="3.40.50.720">
    <property type="entry name" value="NAD(P)-binding Rossmann-like Domain"/>
    <property type="match status" value="1"/>
</dbReference>
<dbReference type="PRINTS" id="PR00081">
    <property type="entry name" value="GDHRDH"/>
</dbReference>
<dbReference type="PROSITE" id="PS00061">
    <property type="entry name" value="ADH_SHORT"/>
    <property type="match status" value="1"/>
</dbReference>
<dbReference type="OrthoDB" id="1274115at2759"/>
<dbReference type="EMBL" id="JAACJM010000151">
    <property type="protein sequence ID" value="KAF5342997.1"/>
    <property type="molecule type" value="Genomic_DNA"/>
</dbReference>
<comment type="caution">
    <text evidence="3">The sequence shown here is derived from an EMBL/GenBank/DDBJ whole genome shotgun (WGS) entry which is preliminary data.</text>
</comment>
<keyword evidence="2" id="KW-0560">Oxidoreductase</keyword>
<evidence type="ECO:0000313" key="4">
    <source>
        <dbReference type="Proteomes" id="UP000559256"/>
    </source>
</evidence>
<dbReference type="SUPFAM" id="SSF51735">
    <property type="entry name" value="NAD(P)-binding Rossmann-fold domains"/>
    <property type="match status" value="1"/>
</dbReference>
<dbReference type="Pfam" id="PF00106">
    <property type="entry name" value="adh_short"/>
    <property type="match status" value="1"/>
</dbReference>
<evidence type="ECO:0000313" key="3">
    <source>
        <dbReference type="EMBL" id="KAF5342997.1"/>
    </source>
</evidence>
<evidence type="ECO:0000256" key="1">
    <source>
        <dbReference type="ARBA" id="ARBA00022857"/>
    </source>
</evidence>
<dbReference type="PANTHER" id="PTHR43658">
    <property type="entry name" value="SHORT-CHAIN DEHYDROGENASE/REDUCTASE"/>
    <property type="match status" value="1"/>
</dbReference>
<keyword evidence="1" id="KW-0521">NADP</keyword>
<sequence length="288" mass="30827">MKIEKRTFIVSGGVLGSGLILTPALSSSGLGLATVKNLLKAQAYVAILDKQAPPTQEFPELSSSQTASSNSKSNSRVKYIAVNLVDVEMIASAVEEVAAWTKETEAPLGGVIHCAGIGELEQTIGGKGKLHTRKTWDITLAVNISGTFHLTCYALKHFVNVPREGSPTEDGERGVVVMVSSTVAHDGSAGQVAYAASKGAIRSMTLPMARELARYGIRVVTIAPGPFASPLTDRWPEKLAKSVNNEMILYPKRFGFPEEFADTVQWILKTPYVNGESIKLTAGLRAKI</sequence>
<dbReference type="InterPro" id="IPR002347">
    <property type="entry name" value="SDR_fam"/>
</dbReference>
<protein>
    <recommendedName>
        <fullName evidence="5">3-hydroxyacyl-CoA dehydrogenase</fullName>
    </recommendedName>
</protein>